<evidence type="ECO:0000256" key="1">
    <source>
        <dbReference type="SAM" id="MobiDB-lite"/>
    </source>
</evidence>
<evidence type="ECO:0000313" key="2">
    <source>
        <dbReference type="EMBL" id="GHP12268.1"/>
    </source>
</evidence>
<protein>
    <submittedName>
        <fullName evidence="2">Uncharacterized protein</fullName>
    </submittedName>
</protein>
<accession>A0A830HZ25</accession>
<gene>
    <name evidence="2" type="ORF">PPROV_001099600</name>
</gene>
<sequence>MTEEKKSSASSSSSSPPAYLMRLSTRATTGVEAISSPSTTGGWSLFGIGLPTRPTKKLMDMTACKFTGNSIRGNAGFEWDLPNREQQKLFVRTSPAGLASVVSAGVNMVRNFATGSSKEVKIDGVDVDLEQPLFATPPLLPKRGPPSGERAKLRLHGDFKRGRFYPSMTVSRRNAAIRKANKSMPEIDWSYTYRVPANSSANAHELTLEVHSPRSGWDVPDISGIINTWLPSKEKDGNDDDCGKKKKGKKMHARLGCRHTIVSDVVVGNVVSSAPPSSSSTPPAAAAAAAADTTPSQRRYDLPIVRSVPLLRQASLLETSAKLHVSPFTVDAALAFPSNATAPSTLRLGAEMALSSYPDDDLPFPTFGTGKFVRRAFKRPPTLRLSYDVAKDTYGVMIRAPLDKPAKYPQNRRESAEKDCLGTVRDERELKREGVREWLVPVTVPFPKSGKGKADLTLNMSSAPKRGGVEGERKATLTVALDVSDVATW</sequence>
<organism evidence="2 3">
    <name type="scientific">Pycnococcus provasolii</name>
    <dbReference type="NCBI Taxonomy" id="41880"/>
    <lineage>
        <taxon>Eukaryota</taxon>
        <taxon>Viridiplantae</taxon>
        <taxon>Chlorophyta</taxon>
        <taxon>Pseudoscourfieldiophyceae</taxon>
        <taxon>Pseudoscourfieldiales</taxon>
        <taxon>Pycnococcaceae</taxon>
        <taxon>Pycnococcus</taxon>
    </lineage>
</organism>
<dbReference type="Proteomes" id="UP000660262">
    <property type="component" value="Unassembled WGS sequence"/>
</dbReference>
<reference evidence="2" key="1">
    <citation type="submission" date="2020-10" db="EMBL/GenBank/DDBJ databases">
        <title>Unveiling of a novel bifunctional photoreceptor, Dualchrome1, isolated from a cosmopolitan green alga.</title>
        <authorList>
            <person name="Suzuki S."/>
            <person name="Kawachi M."/>
        </authorList>
    </citation>
    <scope>NUCLEOTIDE SEQUENCE</scope>
    <source>
        <strain evidence="2">NIES 2893</strain>
    </source>
</reference>
<evidence type="ECO:0000313" key="3">
    <source>
        <dbReference type="Proteomes" id="UP000660262"/>
    </source>
</evidence>
<feature type="region of interest" description="Disordered" evidence="1">
    <location>
        <begin position="229"/>
        <end position="250"/>
    </location>
</feature>
<name>A0A830HZ25_9CHLO</name>
<proteinExistence type="predicted"/>
<keyword evidence="3" id="KW-1185">Reference proteome</keyword>
<dbReference type="EMBL" id="BNJQ01000040">
    <property type="protein sequence ID" value="GHP12268.1"/>
    <property type="molecule type" value="Genomic_DNA"/>
</dbReference>
<feature type="region of interest" description="Disordered" evidence="1">
    <location>
        <begin position="272"/>
        <end position="293"/>
    </location>
</feature>
<comment type="caution">
    <text evidence="2">The sequence shown here is derived from an EMBL/GenBank/DDBJ whole genome shotgun (WGS) entry which is preliminary data.</text>
</comment>
<dbReference type="AlphaFoldDB" id="A0A830HZ25"/>